<evidence type="ECO:0000313" key="10">
    <source>
        <dbReference type="Proteomes" id="UP001583186"/>
    </source>
</evidence>
<dbReference type="InterPro" id="IPR007219">
    <property type="entry name" value="XnlR_reg_dom"/>
</dbReference>
<accession>A0ABR3ZCM7</accession>
<feature type="domain" description="Xylanolytic transcriptional activator regulatory" evidence="8">
    <location>
        <begin position="399"/>
        <end position="470"/>
    </location>
</feature>
<gene>
    <name evidence="9" type="ORF">Sste5346_003349</name>
</gene>
<dbReference type="Proteomes" id="UP001583186">
    <property type="component" value="Unassembled WGS sequence"/>
</dbReference>
<dbReference type="Pfam" id="PF04082">
    <property type="entry name" value="Fungal_trans"/>
    <property type="match status" value="1"/>
</dbReference>
<feature type="compositionally biased region" description="Low complexity" evidence="7">
    <location>
        <begin position="65"/>
        <end position="78"/>
    </location>
</feature>
<evidence type="ECO:0000256" key="7">
    <source>
        <dbReference type="SAM" id="MobiDB-lite"/>
    </source>
</evidence>
<evidence type="ECO:0000259" key="8">
    <source>
        <dbReference type="SMART" id="SM00906"/>
    </source>
</evidence>
<feature type="compositionally biased region" description="Polar residues" evidence="7">
    <location>
        <begin position="96"/>
        <end position="106"/>
    </location>
</feature>
<keyword evidence="2" id="KW-0862">Zinc</keyword>
<dbReference type="Pfam" id="PF00172">
    <property type="entry name" value="Zn_clus"/>
    <property type="match status" value="1"/>
</dbReference>
<dbReference type="Gene3D" id="4.10.240.10">
    <property type="entry name" value="Zn(2)-C6 fungal-type DNA-binding domain"/>
    <property type="match status" value="1"/>
</dbReference>
<evidence type="ECO:0000256" key="4">
    <source>
        <dbReference type="ARBA" id="ARBA00023125"/>
    </source>
</evidence>
<evidence type="ECO:0000256" key="6">
    <source>
        <dbReference type="ARBA" id="ARBA00023242"/>
    </source>
</evidence>
<sequence length="778" mass="85807">MLTITDTDFGYSRRCHARKVRCDAPAPGQPCSGCRSSGTPCIAHEKRRRNRGPSRPSMPIPTLLPSPSVSSRSSTVVEPPRPAPPKRPQQAPSHSPPTFNNTQWNESGAGYYPGSPSQRSLTAVAGSPTHIAPPSRPPAPNSEEVGRAAAVLSSLSAPKTFEDQDNNNEEDDTGDAAVNNSTPTDITHHVDADGAKSHLVEMLAQEDMEDRVMQRGVRIVYVGQEYSNIHYLIRQRARRASSALVHHFPSNQIARRYTSHELDRIPREAFALPPKAVVDALLSAYFRHVHPGFPVLDKAAFMGQYRRRDPQNPLSLLVLQAVLMVGAHVWGGDDGEDDAGVDPDVAAALQDRAFLKAAFFRRAKMLFDARFEWNRDVVVQAALLLMWHSEGVEDIGANSYYWVGVAARTALGLGMHRDTRASTLVATDKRLWRRLWWMLVQLDGIVTLSYGRPPAIRLDESDVPELTEEELTETDDGEESGIDAPYMIHQMHLSCIVARTLRDRFGLQVPPDRRRQALVDADQRLAIWMARLPTSTAASSSPWATMLHLTYNNVLILLHRPPPSSSTDSPTGASQESMGICSAAAGAIVSLLEAAVARGQLRFLNVFAVDALLTTLIQLSAEIRMANPILAGHARQRFDAAMNILRKLAGIWLHAEIVLRLFEDRSERARLLGKDGNAMHVQGPATVPPTNLLDVPPAYSPHPSQHPVTPGSTLPMDSFQSLLMSSTGMQHQQGHDQQPQHQPQLVPMNDQLDWTNLYWENGLASLSPFSDMPMYLSL</sequence>
<dbReference type="InterPro" id="IPR036864">
    <property type="entry name" value="Zn2-C6_fun-type_DNA-bd_sf"/>
</dbReference>
<keyword evidence="5" id="KW-0804">Transcription</keyword>
<reference evidence="9 10" key="1">
    <citation type="journal article" date="2024" name="IMA Fungus">
        <title>IMA Genome - F19 : A genome assembly and annotation guide to empower mycologists, including annotated draft genome sequences of Ceratocystis pirilliformis, Diaporthe australafricana, Fusarium ophioides, Paecilomyces lecythidis, and Sporothrix stenoceras.</title>
        <authorList>
            <person name="Aylward J."/>
            <person name="Wilson A.M."/>
            <person name="Visagie C.M."/>
            <person name="Spraker J."/>
            <person name="Barnes I."/>
            <person name="Buitendag C."/>
            <person name="Ceriani C."/>
            <person name="Del Mar Angel L."/>
            <person name="du Plessis D."/>
            <person name="Fuchs T."/>
            <person name="Gasser K."/>
            <person name="Kramer D."/>
            <person name="Li W."/>
            <person name="Munsamy K."/>
            <person name="Piso A."/>
            <person name="Price J.L."/>
            <person name="Sonnekus B."/>
            <person name="Thomas C."/>
            <person name="van der Nest A."/>
            <person name="van Dijk A."/>
            <person name="van Heerden A."/>
            <person name="van Vuuren N."/>
            <person name="Yilmaz N."/>
            <person name="Duong T.A."/>
            <person name="van der Merwe N.A."/>
            <person name="Wingfield M.J."/>
            <person name="Wingfield B.D."/>
        </authorList>
    </citation>
    <scope>NUCLEOTIDE SEQUENCE [LARGE SCALE GENOMIC DNA]</scope>
    <source>
        <strain evidence="9 10">CMW 5346</strain>
    </source>
</reference>
<dbReference type="CDD" id="cd12148">
    <property type="entry name" value="fungal_TF_MHR"/>
    <property type="match status" value="1"/>
</dbReference>
<protein>
    <recommendedName>
        <fullName evidence="8">Xylanolytic transcriptional activator regulatory domain-containing protein</fullName>
    </recommendedName>
</protein>
<keyword evidence="1" id="KW-0479">Metal-binding</keyword>
<evidence type="ECO:0000256" key="3">
    <source>
        <dbReference type="ARBA" id="ARBA00023015"/>
    </source>
</evidence>
<feature type="compositionally biased region" description="Acidic residues" evidence="7">
    <location>
        <begin position="163"/>
        <end position="174"/>
    </location>
</feature>
<dbReference type="SUPFAM" id="SSF57701">
    <property type="entry name" value="Zn2/Cys6 DNA-binding domain"/>
    <property type="match status" value="1"/>
</dbReference>
<dbReference type="InterPro" id="IPR001138">
    <property type="entry name" value="Zn2Cys6_DnaBD"/>
</dbReference>
<dbReference type="SMART" id="SM00906">
    <property type="entry name" value="Fungal_trans"/>
    <property type="match status" value="1"/>
</dbReference>
<evidence type="ECO:0000313" key="9">
    <source>
        <dbReference type="EMBL" id="KAL1898446.1"/>
    </source>
</evidence>
<evidence type="ECO:0000256" key="5">
    <source>
        <dbReference type="ARBA" id="ARBA00023163"/>
    </source>
</evidence>
<dbReference type="InterPro" id="IPR052073">
    <property type="entry name" value="Amide_Lactam_Regulators"/>
</dbReference>
<dbReference type="PANTHER" id="PTHR47171:SF4">
    <property type="entry name" value="ACETAMIDASE REGULATORY PROTEIN"/>
    <property type="match status" value="1"/>
</dbReference>
<feature type="region of interest" description="Disordered" evidence="7">
    <location>
        <begin position="461"/>
        <end position="480"/>
    </location>
</feature>
<organism evidence="9 10">
    <name type="scientific">Sporothrix stenoceras</name>
    <dbReference type="NCBI Taxonomy" id="5173"/>
    <lineage>
        <taxon>Eukaryota</taxon>
        <taxon>Fungi</taxon>
        <taxon>Dikarya</taxon>
        <taxon>Ascomycota</taxon>
        <taxon>Pezizomycotina</taxon>
        <taxon>Sordariomycetes</taxon>
        <taxon>Sordariomycetidae</taxon>
        <taxon>Ophiostomatales</taxon>
        <taxon>Ophiostomataceae</taxon>
        <taxon>Sporothrix</taxon>
    </lineage>
</organism>
<keyword evidence="4" id="KW-0238">DNA-binding</keyword>
<comment type="caution">
    <text evidence="9">The sequence shown here is derived from an EMBL/GenBank/DDBJ whole genome shotgun (WGS) entry which is preliminary data.</text>
</comment>
<proteinExistence type="predicted"/>
<name>A0ABR3ZCM7_9PEZI</name>
<evidence type="ECO:0000256" key="1">
    <source>
        <dbReference type="ARBA" id="ARBA00022723"/>
    </source>
</evidence>
<dbReference type="EMBL" id="JAWCUI010000015">
    <property type="protein sequence ID" value="KAL1898446.1"/>
    <property type="molecule type" value="Genomic_DNA"/>
</dbReference>
<dbReference type="CDD" id="cd00067">
    <property type="entry name" value="GAL4"/>
    <property type="match status" value="1"/>
</dbReference>
<keyword evidence="10" id="KW-1185">Reference proteome</keyword>
<evidence type="ECO:0000256" key="2">
    <source>
        <dbReference type="ARBA" id="ARBA00022833"/>
    </source>
</evidence>
<keyword evidence="6" id="KW-0539">Nucleus</keyword>
<dbReference type="PANTHER" id="PTHR47171">
    <property type="entry name" value="FARA-RELATED"/>
    <property type="match status" value="1"/>
</dbReference>
<keyword evidence="3" id="KW-0805">Transcription regulation</keyword>
<feature type="region of interest" description="Disordered" evidence="7">
    <location>
        <begin position="24"/>
        <end position="189"/>
    </location>
</feature>